<evidence type="ECO:0000313" key="1">
    <source>
        <dbReference type="EMBL" id="SVC96210.1"/>
    </source>
</evidence>
<dbReference type="AlphaFoldDB" id="A0A382RFN8"/>
<dbReference type="Gene3D" id="3.40.50.1380">
    <property type="entry name" value="Methylglyoxal synthase-like domain"/>
    <property type="match status" value="1"/>
</dbReference>
<protein>
    <recommendedName>
        <fullName evidence="2">MGS-like domain-containing protein</fullName>
    </recommendedName>
</protein>
<dbReference type="SUPFAM" id="SSF52335">
    <property type="entry name" value="Methylglyoxal synthase-like"/>
    <property type="match status" value="1"/>
</dbReference>
<proteinExistence type="predicted"/>
<organism evidence="1">
    <name type="scientific">marine metagenome</name>
    <dbReference type="NCBI Taxonomy" id="408172"/>
    <lineage>
        <taxon>unclassified sequences</taxon>
        <taxon>metagenomes</taxon>
        <taxon>ecological metagenomes</taxon>
    </lineage>
</organism>
<accession>A0A382RFN8</accession>
<dbReference type="InterPro" id="IPR036914">
    <property type="entry name" value="MGS-like_dom_sf"/>
</dbReference>
<name>A0A382RFN8_9ZZZZ</name>
<dbReference type="EMBL" id="UINC01121211">
    <property type="protein sequence ID" value="SVC96210.1"/>
    <property type="molecule type" value="Genomic_DNA"/>
</dbReference>
<evidence type="ECO:0008006" key="2">
    <source>
        <dbReference type="Google" id="ProtNLM"/>
    </source>
</evidence>
<sequence>MSNNEYMPVRRALISVSDKTGIVDFAHGLRDLGWT</sequence>
<gene>
    <name evidence="1" type="ORF">METZ01_LOCUS349064</name>
</gene>
<reference evidence="1" key="1">
    <citation type="submission" date="2018-05" db="EMBL/GenBank/DDBJ databases">
        <authorList>
            <person name="Lanie J.A."/>
            <person name="Ng W.-L."/>
            <person name="Kazmierczak K.M."/>
            <person name="Andrzejewski T.M."/>
            <person name="Davidsen T.M."/>
            <person name="Wayne K.J."/>
            <person name="Tettelin H."/>
            <person name="Glass J.I."/>
            <person name="Rusch D."/>
            <person name="Podicherti R."/>
            <person name="Tsui H.-C.T."/>
            <person name="Winkler M.E."/>
        </authorList>
    </citation>
    <scope>NUCLEOTIDE SEQUENCE</scope>
</reference>
<feature type="non-terminal residue" evidence="1">
    <location>
        <position position="35"/>
    </location>
</feature>